<gene>
    <name evidence="2" type="ORF">GQ607_009144</name>
</gene>
<comment type="caution">
    <text evidence="2">The sequence shown here is derived from an EMBL/GenBank/DDBJ whole genome shotgun (WGS) entry which is preliminary data.</text>
</comment>
<evidence type="ECO:0000256" key="1">
    <source>
        <dbReference type="SAM" id="MobiDB-lite"/>
    </source>
</evidence>
<dbReference type="Proteomes" id="UP000434172">
    <property type="component" value="Unassembled WGS sequence"/>
</dbReference>
<proteinExistence type="predicted"/>
<accession>A0A8H3W9A9</accession>
<reference evidence="2 3" key="1">
    <citation type="submission" date="2019-12" db="EMBL/GenBank/DDBJ databases">
        <title>A genome sequence resource for the geographically widespread anthracnose pathogen Colletotrichum asianum.</title>
        <authorList>
            <person name="Meng Y."/>
        </authorList>
    </citation>
    <scope>NUCLEOTIDE SEQUENCE [LARGE SCALE GENOMIC DNA]</scope>
    <source>
        <strain evidence="2 3">ICMP 18580</strain>
    </source>
</reference>
<dbReference type="OrthoDB" id="4788834at2759"/>
<feature type="region of interest" description="Disordered" evidence="1">
    <location>
        <begin position="1"/>
        <end position="23"/>
    </location>
</feature>
<name>A0A8H3W9A9_9PEZI</name>
<keyword evidence="3" id="KW-1185">Reference proteome</keyword>
<protein>
    <submittedName>
        <fullName evidence="2">Uncharacterized protein</fullName>
    </submittedName>
</protein>
<dbReference type="EMBL" id="WOWK01000050">
    <property type="protein sequence ID" value="KAF0323698.1"/>
    <property type="molecule type" value="Genomic_DNA"/>
</dbReference>
<organism evidence="2 3">
    <name type="scientific">Colletotrichum asianum</name>
    <dbReference type="NCBI Taxonomy" id="702518"/>
    <lineage>
        <taxon>Eukaryota</taxon>
        <taxon>Fungi</taxon>
        <taxon>Dikarya</taxon>
        <taxon>Ascomycota</taxon>
        <taxon>Pezizomycotina</taxon>
        <taxon>Sordariomycetes</taxon>
        <taxon>Hypocreomycetidae</taxon>
        <taxon>Glomerellales</taxon>
        <taxon>Glomerellaceae</taxon>
        <taxon>Colletotrichum</taxon>
        <taxon>Colletotrichum gloeosporioides species complex</taxon>
    </lineage>
</organism>
<evidence type="ECO:0000313" key="3">
    <source>
        <dbReference type="Proteomes" id="UP000434172"/>
    </source>
</evidence>
<evidence type="ECO:0000313" key="2">
    <source>
        <dbReference type="EMBL" id="KAF0323698.1"/>
    </source>
</evidence>
<dbReference type="AlphaFoldDB" id="A0A8H3W9A9"/>
<sequence length="299" mass="34099">MPRRTLSSAHGGDAPLVEEEGNRPAVRSKTWEWYGSICHRNKPPKPRLVQQRGLYLDRCLYGEGICDAWPGEAPSKCCIGVMGIMLSCKQARDEVLSVIYSTNTIHIASEPLIQALLQRGLRDSPQVMGPGIGLATSLEIKWRFDLFSDSTDCVCTEHRRRLTQSLELLPQAFPGLSRLTLAFEDRLYYMRLRPSENMAEVESVLLKPLLSAATKLKLQSFDVEVPHSLFDELRLVGNIECGDIPDGGKWNYWDEWIHYPFIREGEDERNYRIKRGEMSNIDWHADGRSFLFSSLLHGF</sequence>